<organism evidence="2 3">
    <name type="scientific">Alkalispirochaeta americana</name>
    <dbReference type="NCBI Taxonomy" id="159291"/>
    <lineage>
        <taxon>Bacteria</taxon>
        <taxon>Pseudomonadati</taxon>
        <taxon>Spirochaetota</taxon>
        <taxon>Spirochaetia</taxon>
        <taxon>Spirochaetales</taxon>
        <taxon>Spirochaetaceae</taxon>
        <taxon>Alkalispirochaeta</taxon>
    </lineage>
</organism>
<evidence type="ECO:0000313" key="2">
    <source>
        <dbReference type="EMBL" id="SIQ60347.1"/>
    </source>
</evidence>
<dbReference type="SUPFAM" id="SSF48452">
    <property type="entry name" value="TPR-like"/>
    <property type="match status" value="1"/>
</dbReference>
<protein>
    <recommendedName>
        <fullName evidence="4">Tetratricopeptide repeat-containing protein</fullName>
    </recommendedName>
</protein>
<evidence type="ECO:0008006" key="4">
    <source>
        <dbReference type="Google" id="ProtNLM"/>
    </source>
</evidence>
<dbReference type="Proteomes" id="UP000186400">
    <property type="component" value="Unassembled WGS sequence"/>
</dbReference>
<feature type="signal peptide" evidence="1">
    <location>
        <begin position="1"/>
        <end position="20"/>
    </location>
</feature>
<dbReference type="InterPro" id="IPR011990">
    <property type="entry name" value="TPR-like_helical_dom_sf"/>
</dbReference>
<accession>A0A1N6U484</accession>
<evidence type="ECO:0000313" key="3">
    <source>
        <dbReference type="Proteomes" id="UP000186400"/>
    </source>
</evidence>
<dbReference type="Gene3D" id="1.25.40.10">
    <property type="entry name" value="Tetratricopeptide repeat domain"/>
    <property type="match status" value="1"/>
</dbReference>
<dbReference type="AlphaFoldDB" id="A0A1N6U484"/>
<dbReference type="RefSeq" id="WP_076489066.1">
    <property type="nucleotide sequence ID" value="NZ_FTMS01000011.1"/>
</dbReference>
<reference evidence="2 3" key="1">
    <citation type="submission" date="2017-01" db="EMBL/GenBank/DDBJ databases">
        <authorList>
            <person name="Mah S.A."/>
            <person name="Swanson W.J."/>
            <person name="Moy G.W."/>
            <person name="Vacquier V.D."/>
        </authorList>
    </citation>
    <scope>NUCLEOTIDE SEQUENCE [LARGE SCALE GENOMIC DNA]</scope>
    <source>
        <strain evidence="2 3">ASpG1</strain>
    </source>
</reference>
<dbReference type="OrthoDB" id="1494029at2"/>
<evidence type="ECO:0000256" key="1">
    <source>
        <dbReference type="SAM" id="SignalP"/>
    </source>
</evidence>
<proteinExistence type="predicted"/>
<dbReference type="STRING" id="159291.SAMN05920897_11197"/>
<dbReference type="EMBL" id="FTMS01000011">
    <property type="protein sequence ID" value="SIQ60347.1"/>
    <property type="molecule type" value="Genomic_DNA"/>
</dbReference>
<keyword evidence="1" id="KW-0732">Signal</keyword>
<feature type="chain" id="PRO_5012568643" description="Tetratricopeptide repeat-containing protein" evidence="1">
    <location>
        <begin position="21"/>
        <end position="255"/>
    </location>
</feature>
<name>A0A1N6U484_9SPIO</name>
<keyword evidence="3" id="KW-1185">Reference proteome</keyword>
<sequence length="255" mass="28784">MTKAVFVFWSVCLFSFTVRADPSEGATGLHHRVYRSYVEGNVTLWAETIEQYEQLYAAWSRTEDLYSLLLARYGYTGSALERGEKTVARAHLSRARRELELLMHHSEGDARAWALRGGIKGFHILLRPLEALRLGPESSRALDHALELDPREPLAWLERANALFHRPALFGGSKEGARDSYREAVRLFEEDLKIREKWLYLNSLVGLARSLCHIGEIGEGVAVLETVLTIEPDLNWVREKLLPALAAGNCQGESP</sequence>
<gene>
    <name evidence="2" type="ORF">SAMN05920897_11197</name>
</gene>